<dbReference type="AlphaFoldDB" id="A0A4C1XEJ9"/>
<gene>
    <name evidence="2" type="ORF">EVAR_48479_1</name>
</gene>
<dbReference type="EMBL" id="BGZK01000838">
    <property type="protein sequence ID" value="GBP62306.1"/>
    <property type="molecule type" value="Genomic_DNA"/>
</dbReference>
<name>A0A4C1XEJ9_EUMVA</name>
<reference evidence="2 3" key="1">
    <citation type="journal article" date="2019" name="Commun. Biol.">
        <title>The bagworm genome reveals a unique fibroin gene that provides high tensile strength.</title>
        <authorList>
            <person name="Kono N."/>
            <person name="Nakamura H."/>
            <person name="Ohtoshi R."/>
            <person name="Tomita M."/>
            <person name="Numata K."/>
            <person name="Arakawa K."/>
        </authorList>
    </citation>
    <scope>NUCLEOTIDE SEQUENCE [LARGE SCALE GENOMIC DNA]</scope>
</reference>
<keyword evidence="3" id="KW-1185">Reference proteome</keyword>
<dbReference type="Proteomes" id="UP000299102">
    <property type="component" value="Unassembled WGS sequence"/>
</dbReference>
<organism evidence="2 3">
    <name type="scientific">Eumeta variegata</name>
    <name type="common">Bagworm moth</name>
    <name type="synonym">Eumeta japonica</name>
    <dbReference type="NCBI Taxonomy" id="151549"/>
    <lineage>
        <taxon>Eukaryota</taxon>
        <taxon>Metazoa</taxon>
        <taxon>Ecdysozoa</taxon>
        <taxon>Arthropoda</taxon>
        <taxon>Hexapoda</taxon>
        <taxon>Insecta</taxon>
        <taxon>Pterygota</taxon>
        <taxon>Neoptera</taxon>
        <taxon>Endopterygota</taxon>
        <taxon>Lepidoptera</taxon>
        <taxon>Glossata</taxon>
        <taxon>Ditrysia</taxon>
        <taxon>Tineoidea</taxon>
        <taxon>Psychidae</taxon>
        <taxon>Oiketicinae</taxon>
        <taxon>Eumeta</taxon>
    </lineage>
</organism>
<evidence type="ECO:0000313" key="2">
    <source>
        <dbReference type="EMBL" id="GBP62306.1"/>
    </source>
</evidence>
<comment type="caution">
    <text evidence="2">The sequence shown here is derived from an EMBL/GenBank/DDBJ whole genome shotgun (WGS) entry which is preliminary data.</text>
</comment>
<accession>A0A4C1XEJ9</accession>
<evidence type="ECO:0000313" key="3">
    <source>
        <dbReference type="Proteomes" id="UP000299102"/>
    </source>
</evidence>
<feature type="compositionally biased region" description="Basic residues" evidence="1">
    <location>
        <begin position="1"/>
        <end position="19"/>
    </location>
</feature>
<proteinExistence type="predicted"/>
<evidence type="ECO:0000256" key="1">
    <source>
        <dbReference type="SAM" id="MobiDB-lite"/>
    </source>
</evidence>
<feature type="region of interest" description="Disordered" evidence="1">
    <location>
        <begin position="1"/>
        <end position="24"/>
    </location>
</feature>
<sequence length="97" mass="10437">MCAGVGRKRGGRRQAGGRRARPECLAQKSKLREGSMRSGFAQVRKVGRVRCGPPPPPLPAAAAPLAPRRTFNYSSRPNGTLRITETATAQKINVVLD</sequence>
<protein>
    <submittedName>
        <fullName evidence="2">Uncharacterized protein</fullName>
    </submittedName>
</protein>